<proteinExistence type="predicted"/>
<reference evidence="1 2" key="2">
    <citation type="submission" date="2018-11" db="EMBL/GenBank/DDBJ databases">
        <authorList>
            <consortium name="Pathogen Informatics"/>
        </authorList>
    </citation>
    <scope>NUCLEOTIDE SEQUENCE [LARGE SCALE GENOMIC DNA]</scope>
    <source>
        <strain evidence="1 2">MHpl1</strain>
    </source>
</reference>
<evidence type="ECO:0000313" key="1">
    <source>
        <dbReference type="EMBL" id="VDO15568.1"/>
    </source>
</evidence>
<dbReference type="AlphaFoldDB" id="A0A0N4VZ49"/>
<gene>
    <name evidence="1" type="ORF">HPLM_LOCUS2566</name>
</gene>
<dbReference type="EMBL" id="UZAF01005660">
    <property type="protein sequence ID" value="VDO15568.1"/>
    <property type="molecule type" value="Genomic_DNA"/>
</dbReference>
<name>A0A0N4VZ49_HAEPC</name>
<protein>
    <submittedName>
        <fullName evidence="1 3">Uncharacterized protein</fullName>
    </submittedName>
</protein>
<evidence type="ECO:0000313" key="2">
    <source>
        <dbReference type="Proteomes" id="UP000268014"/>
    </source>
</evidence>
<organism evidence="3">
    <name type="scientific">Haemonchus placei</name>
    <name type="common">Barber's pole worm</name>
    <dbReference type="NCBI Taxonomy" id="6290"/>
    <lineage>
        <taxon>Eukaryota</taxon>
        <taxon>Metazoa</taxon>
        <taxon>Ecdysozoa</taxon>
        <taxon>Nematoda</taxon>
        <taxon>Chromadorea</taxon>
        <taxon>Rhabditida</taxon>
        <taxon>Rhabditina</taxon>
        <taxon>Rhabditomorpha</taxon>
        <taxon>Strongyloidea</taxon>
        <taxon>Trichostrongylidae</taxon>
        <taxon>Haemonchus</taxon>
    </lineage>
</organism>
<evidence type="ECO:0000313" key="3">
    <source>
        <dbReference type="WBParaSite" id="HPLM_0000257001-mRNA-1"/>
    </source>
</evidence>
<dbReference type="WBParaSite" id="HPLM_0000257001-mRNA-1">
    <property type="protein sequence ID" value="HPLM_0000257001-mRNA-1"/>
    <property type="gene ID" value="HPLM_0000257001"/>
</dbReference>
<accession>A0A0N4VZ49</accession>
<keyword evidence="2" id="KW-1185">Reference proteome</keyword>
<sequence>MSIPNLVLQVPYRDVETLKGRLRYRCFLSHDLNLRFCGLVKEKHSD</sequence>
<reference evidence="3" key="1">
    <citation type="submission" date="2017-02" db="UniProtKB">
        <authorList>
            <consortium name="WormBaseParasite"/>
        </authorList>
    </citation>
    <scope>IDENTIFICATION</scope>
</reference>
<dbReference type="Proteomes" id="UP000268014">
    <property type="component" value="Unassembled WGS sequence"/>
</dbReference>